<reference evidence="2 3" key="1">
    <citation type="submission" date="2020-01" db="EMBL/GenBank/DDBJ databases">
        <authorList>
            <person name="Kim M.K."/>
        </authorList>
    </citation>
    <scope>NUCLEOTIDE SEQUENCE [LARGE SCALE GENOMIC DNA]</scope>
    <source>
        <strain evidence="2 3">172606-1</strain>
    </source>
</reference>
<gene>
    <name evidence="2" type="ORF">GXP67_33395</name>
</gene>
<evidence type="ECO:0000256" key="1">
    <source>
        <dbReference type="SAM" id="SignalP"/>
    </source>
</evidence>
<protein>
    <submittedName>
        <fullName evidence="2">DUF3471 domain-containing protein</fullName>
    </submittedName>
</protein>
<dbReference type="EMBL" id="CP048222">
    <property type="protein sequence ID" value="QHT72254.1"/>
    <property type="molecule type" value="Genomic_DNA"/>
</dbReference>
<organism evidence="2 3">
    <name type="scientific">Rhodocytophaga rosea</name>
    <dbReference type="NCBI Taxonomy" id="2704465"/>
    <lineage>
        <taxon>Bacteria</taxon>
        <taxon>Pseudomonadati</taxon>
        <taxon>Bacteroidota</taxon>
        <taxon>Cytophagia</taxon>
        <taxon>Cytophagales</taxon>
        <taxon>Rhodocytophagaceae</taxon>
        <taxon>Rhodocytophaga</taxon>
    </lineage>
</organism>
<name>A0A6C0GWN7_9BACT</name>
<sequence>MYFPFILILLLTSSFTTSTPTNSFSGLHFFNVADVKEYEGIYSFQEDSPVRKYTITSKDNDLYGEADSYGANKLVKQAEADTFVSTSTYGSTIIFTRDGSTKKVTGLRLIIQGNTLQASRDK</sequence>
<proteinExistence type="predicted"/>
<keyword evidence="3" id="KW-1185">Reference proteome</keyword>
<keyword evidence="1" id="KW-0732">Signal</keyword>
<evidence type="ECO:0000313" key="3">
    <source>
        <dbReference type="Proteomes" id="UP000480178"/>
    </source>
</evidence>
<dbReference type="AlphaFoldDB" id="A0A6C0GWN7"/>
<accession>A0A6C0GWN7</accession>
<evidence type="ECO:0000313" key="2">
    <source>
        <dbReference type="EMBL" id="QHT72254.1"/>
    </source>
</evidence>
<dbReference type="KEGG" id="rhoz:GXP67_33395"/>
<dbReference type="Proteomes" id="UP000480178">
    <property type="component" value="Chromosome"/>
</dbReference>
<feature type="chain" id="PRO_5025419518" evidence="1">
    <location>
        <begin position="19"/>
        <end position="122"/>
    </location>
</feature>
<feature type="signal peptide" evidence="1">
    <location>
        <begin position="1"/>
        <end position="18"/>
    </location>
</feature>